<dbReference type="SUPFAM" id="SSF49265">
    <property type="entry name" value="Fibronectin type III"/>
    <property type="match status" value="1"/>
</dbReference>
<comment type="catalytic activity">
    <reaction evidence="1 7">
        <text>Endohydrolysis of (1-&gt;4)-beta-D-glucosidic linkages in cellulose, lichenin and cereal beta-D-glucans.</text>
        <dbReference type="EC" id="3.2.1.4"/>
    </reaction>
</comment>
<evidence type="ECO:0000256" key="6">
    <source>
        <dbReference type="ARBA" id="ARBA00023326"/>
    </source>
</evidence>
<dbReference type="PROSITE" id="PS51173">
    <property type="entry name" value="CBM2"/>
    <property type="match status" value="1"/>
</dbReference>
<evidence type="ECO:0000256" key="3">
    <source>
        <dbReference type="ARBA" id="ARBA00022801"/>
    </source>
</evidence>
<dbReference type="InterPro" id="IPR008965">
    <property type="entry name" value="CBM2/CBM3_carb-bd_dom_sf"/>
</dbReference>
<dbReference type="CDD" id="cd00063">
    <property type="entry name" value="FN3"/>
    <property type="match status" value="1"/>
</dbReference>
<keyword evidence="6 7" id="KW-0624">Polysaccharide degradation</keyword>
<gene>
    <name evidence="11" type="ORF">GCM10010446_51750</name>
</gene>
<evidence type="ECO:0000256" key="7">
    <source>
        <dbReference type="RuleBase" id="RU361153"/>
    </source>
</evidence>
<proteinExistence type="inferred from homology"/>
<dbReference type="Pfam" id="PF00150">
    <property type="entry name" value="Cellulase"/>
    <property type="match status" value="1"/>
</dbReference>
<reference evidence="11 12" key="1">
    <citation type="journal article" date="2019" name="Int. J. Syst. Evol. Microbiol.">
        <title>The Global Catalogue of Microorganisms (GCM) 10K type strain sequencing project: providing services to taxonomists for standard genome sequencing and annotation.</title>
        <authorList>
            <consortium name="The Broad Institute Genomics Platform"/>
            <consortium name="The Broad Institute Genome Sequencing Center for Infectious Disease"/>
            <person name="Wu L."/>
            <person name="Ma J."/>
        </authorList>
    </citation>
    <scope>NUCLEOTIDE SEQUENCE [LARGE SCALE GENOMIC DNA]</scope>
    <source>
        <strain evidence="11 12">JCM 9088</strain>
    </source>
</reference>
<keyword evidence="7" id="KW-0136">Cellulose degradation</keyword>
<dbReference type="InterPro" id="IPR036116">
    <property type="entry name" value="FN3_sf"/>
</dbReference>
<dbReference type="InterPro" id="IPR017853">
    <property type="entry name" value="GH"/>
</dbReference>
<name>A0ABN3XLD7_9ACTN</name>
<comment type="caution">
    <text evidence="11">The sequence shown here is derived from an EMBL/GenBank/DDBJ whole genome shotgun (WGS) entry which is preliminary data.</text>
</comment>
<dbReference type="InterPro" id="IPR001919">
    <property type="entry name" value="CBD2"/>
</dbReference>
<dbReference type="Pfam" id="PF00553">
    <property type="entry name" value="CBM_2"/>
    <property type="match status" value="1"/>
</dbReference>
<dbReference type="PANTHER" id="PTHR42754:SF1">
    <property type="entry name" value="LIPOPROTEIN"/>
    <property type="match status" value="1"/>
</dbReference>
<dbReference type="SMART" id="SM00060">
    <property type="entry name" value="FN3"/>
    <property type="match status" value="1"/>
</dbReference>
<evidence type="ECO:0000256" key="5">
    <source>
        <dbReference type="ARBA" id="ARBA00023295"/>
    </source>
</evidence>
<dbReference type="InterPro" id="IPR013783">
    <property type="entry name" value="Ig-like_fold"/>
</dbReference>
<dbReference type="InterPro" id="IPR001547">
    <property type="entry name" value="Glyco_hydro_5"/>
</dbReference>
<feature type="domain" description="Fibronectin type-III" evidence="9">
    <location>
        <begin position="343"/>
        <end position="432"/>
    </location>
</feature>
<keyword evidence="5 7" id="KW-0326">Glycosidase</keyword>
<evidence type="ECO:0000256" key="1">
    <source>
        <dbReference type="ARBA" id="ARBA00000966"/>
    </source>
</evidence>
<evidence type="ECO:0000256" key="4">
    <source>
        <dbReference type="ARBA" id="ARBA00023277"/>
    </source>
</evidence>
<dbReference type="InterPro" id="IPR012291">
    <property type="entry name" value="CBM2_carb-bd_dom_sf"/>
</dbReference>
<evidence type="ECO:0000259" key="10">
    <source>
        <dbReference type="PROSITE" id="PS51173"/>
    </source>
</evidence>
<keyword evidence="4 7" id="KW-0119">Carbohydrate metabolism</keyword>
<dbReference type="InterPro" id="IPR018087">
    <property type="entry name" value="Glyco_hydro_5_CS"/>
</dbReference>
<dbReference type="PANTHER" id="PTHR42754">
    <property type="entry name" value="ENDOGLUCANASE"/>
    <property type="match status" value="1"/>
</dbReference>
<evidence type="ECO:0000313" key="11">
    <source>
        <dbReference type="EMBL" id="GAA2959976.1"/>
    </source>
</evidence>
<dbReference type="Proteomes" id="UP001500403">
    <property type="component" value="Unassembled WGS sequence"/>
</dbReference>
<dbReference type="Gene3D" id="2.60.40.290">
    <property type="match status" value="1"/>
</dbReference>
<dbReference type="Gene3D" id="2.60.40.10">
    <property type="entry name" value="Immunoglobulins"/>
    <property type="match status" value="1"/>
</dbReference>
<evidence type="ECO:0000256" key="8">
    <source>
        <dbReference type="SAM" id="SignalP"/>
    </source>
</evidence>
<dbReference type="SUPFAM" id="SSF49384">
    <property type="entry name" value="Carbohydrate-binding domain"/>
    <property type="match status" value="1"/>
</dbReference>
<dbReference type="EMBL" id="BAAAUD010000050">
    <property type="protein sequence ID" value="GAA2959976.1"/>
    <property type="molecule type" value="Genomic_DNA"/>
</dbReference>
<keyword evidence="3 7" id="KW-0378">Hydrolase</keyword>
<dbReference type="Pfam" id="PF00041">
    <property type="entry name" value="fn3"/>
    <property type="match status" value="1"/>
</dbReference>
<comment type="similarity">
    <text evidence="7">Belongs to the glycosyl hydrolase 5 (cellulase A) family.</text>
</comment>
<accession>A0ABN3XLD7</accession>
<organism evidence="11 12">
    <name type="scientific">Streptomyces enissocaesilis</name>
    <dbReference type="NCBI Taxonomy" id="332589"/>
    <lineage>
        <taxon>Bacteria</taxon>
        <taxon>Bacillati</taxon>
        <taxon>Actinomycetota</taxon>
        <taxon>Actinomycetes</taxon>
        <taxon>Kitasatosporales</taxon>
        <taxon>Streptomycetaceae</taxon>
        <taxon>Streptomyces</taxon>
        <taxon>Streptomyces rochei group</taxon>
    </lineage>
</organism>
<dbReference type="SUPFAM" id="SSF51445">
    <property type="entry name" value="(Trans)glycosidases"/>
    <property type="match status" value="1"/>
</dbReference>
<protein>
    <recommendedName>
        <fullName evidence="7">Endoglucanase</fullName>
        <ecNumber evidence="7">3.2.1.4</ecNumber>
    </recommendedName>
</protein>
<evidence type="ECO:0000256" key="2">
    <source>
        <dbReference type="ARBA" id="ARBA00022729"/>
    </source>
</evidence>
<dbReference type="InterPro" id="IPR003961">
    <property type="entry name" value="FN3_dom"/>
</dbReference>
<dbReference type="EC" id="3.2.1.4" evidence="7"/>
<evidence type="ECO:0000259" key="9">
    <source>
        <dbReference type="PROSITE" id="PS50853"/>
    </source>
</evidence>
<feature type="signal peptide" evidence="8">
    <location>
        <begin position="1"/>
        <end position="21"/>
    </location>
</feature>
<keyword evidence="12" id="KW-1185">Reference proteome</keyword>
<feature type="chain" id="PRO_5046845209" description="Endoglucanase" evidence="8">
    <location>
        <begin position="22"/>
        <end position="540"/>
    </location>
</feature>
<sequence length="540" mass="56746">MRRKLATAAGALLAMAASVFAAPATAQAADPAPGFHVEDGRLLDANGNDFVLRGVNHAHAWYPDRTGRALADIKALGANSVRVVLSTGDRWTKNGTADVAAVVERCKANRLVCVLEAHDTTGYGEQDGAVSLSRAVDYWIEVQQAVKGQEKYVILNLGNEPHGNSGYTAWTADTSNAISRMRTAGFEHTLMADAPNWGQDWAFTMRDNAPGVFAADPRRNTVFSIHMYGVYDTAAEVRDYLNRFVSRGLPLVVGEFGDAHSDGNPDEDAIMAAAEESGLGYLGWSWSGNGGGVEYLDMATDFDASRLTTWGKRLFDGPHGIKRTAREASVFGTGGGDTRAPTAPGTPAASAVTSSGVRLTWAAATDNTAVTAYDVVRVHAAQETQVTTTTTNSAAVSGLTASTAYTFAVYARDAAGNRSPRSATVSVTTASGPSTGKCAVTYRLSDWGSVFNADVTVRNTGTQEIKGWQLDFAFPGSQTLNSAWNAKVVQQGTQLRATNESWTETIPAGGAVSFGLNGSSTGANGIPAAFSLNGVTCAKS</sequence>
<dbReference type="PROSITE" id="PS00659">
    <property type="entry name" value="GLYCOSYL_HYDROL_F5"/>
    <property type="match status" value="1"/>
</dbReference>
<feature type="domain" description="CBM2" evidence="10">
    <location>
        <begin position="431"/>
        <end position="540"/>
    </location>
</feature>
<dbReference type="PROSITE" id="PS50853">
    <property type="entry name" value="FN3"/>
    <property type="match status" value="1"/>
</dbReference>
<dbReference type="Gene3D" id="3.20.20.80">
    <property type="entry name" value="Glycosidases"/>
    <property type="match status" value="1"/>
</dbReference>
<dbReference type="RefSeq" id="WP_344497975.1">
    <property type="nucleotide sequence ID" value="NZ_BAAAUD010000050.1"/>
</dbReference>
<keyword evidence="2 8" id="KW-0732">Signal</keyword>
<dbReference type="SMART" id="SM00637">
    <property type="entry name" value="CBD_II"/>
    <property type="match status" value="1"/>
</dbReference>
<evidence type="ECO:0000313" key="12">
    <source>
        <dbReference type="Proteomes" id="UP001500403"/>
    </source>
</evidence>